<evidence type="ECO:0000256" key="1">
    <source>
        <dbReference type="ARBA" id="ARBA00004651"/>
    </source>
</evidence>
<keyword evidence="3 6" id="KW-0812">Transmembrane</keyword>
<feature type="transmembrane region" description="Helical" evidence="6">
    <location>
        <begin position="72"/>
        <end position="89"/>
    </location>
</feature>
<keyword evidence="8" id="KW-1185">Reference proteome</keyword>
<feature type="transmembrane region" description="Helical" evidence="6">
    <location>
        <begin position="179"/>
        <end position="201"/>
    </location>
</feature>
<proteinExistence type="predicted"/>
<evidence type="ECO:0000256" key="6">
    <source>
        <dbReference type="SAM" id="Phobius"/>
    </source>
</evidence>
<evidence type="ECO:0000313" key="8">
    <source>
        <dbReference type="Proteomes" id="UP000600877"/>
    </source>
</evidence>
<dbReference type="Pfam" id="PF01810">
    <property type="entry name" value="LysE"/>
    <property type="match status" value="1"/>
</dbReference>
<dbReference type="PANTHER" id="PTHR30086">
    <property type="entry name" value="ARGININE EXPORTER PROTEIN ARGO"/>
    <property type="match status" value="1"/>
</dbReference>
<dbReference type="PANTHER" id="PTHR30086:SF20">
    <property type="entry name" value="ARGININE EXPORTER PROTEIN ARGO-RELATED"/>
    <property type="match status" value="1"/>
</dbReference>
<protein>
    <submittedName>
        <fullName evidence="7">Amino acid transporter</fullName>
    </submittedName>
</protein>
<evidence type="ECO:0000313" key="7">
    <source>
        <dbReference type="EMBL" id="GGX95872.1"/>
    </source>
</evidence>
<sequence>MLTASYFKGLGLGASLIMAIGSQNAHVLKMGLLRQHVGVTVLVCMLCDAVLIATGVAGMGSLIQRSPLLLEAARWGGAAFLFWYGLRAWRAVLADESLQIAAGATVMPLKAALLTVLALTLLNPHVYLDTVVLLGSIGGQEAGDGRLWFALGACTASVLWFAALGYGARLLAPLFARPLSWRVLDGVVGTVMWTLAGALALS</sequence>
<dbReference type="Proteomes" id="UP000600877">
    <property type="component" value="Unassembled WGS sequence"/>
</dbReference>
<dbReference type="InterPro" id="IPR001123">
    <property type="entry name" value="LeuE-type"/>
</dbReference>
<dbReference type="EMBL" id="BMYW01000008">
    <property type="protein sequence ID" value="GGX95872.1"/>
    <property type="molecule type" value="Genomic_DNA"/>
</dbReference>
<evidence type="ECO:0000256" key="3">
    <source>
        <dbReference type="ARBA" id="ARBA00022692"/>
    </source>
</evidence>
<feature type="transmembrane region" description="Helical" evidence="6">
    <location>
        <begin position="101"/>
        <end position="127"/>
    </location>
</feature>
<name>A0ABQ2YUM3_9NEIS</name>
<reference evidence="8" key="1">
    <citation type="journal article" date="2019" name="Int. J. Syst. Evol. Microbiol.">
        <title>The Global Catalogue of Microorganisms (GCM) 10K type strain sequencing project: providing services to taxonomists for standard genome sequencing and annotation.</title>
        <authorList>
            <consortium name="The Broad Institute Genomics Platform"/>
            <consortium name="The Broad Institute Genome Sequencing Center for Infectious Disease"/>
            <person name="Wu L."/>
            <person name="Ma J."/>
        </authorList>
    </citation>
    <scope>NUCLEOTIDE SEQUENCE [LARGE SCALE GENOMIC DNA]</scope>
    <source>
        <strain evidence="8">KCTC 32041</strain>
    </source>
</reference>
<accession>A0ABQ2YUM3</accession>
<evidence type="ECO:0000256" key="4">
    <source>
        <dbReference type="ARBA" id="ARBA00022989"/>
    </source>
</evidence>
<organism evidence="7 8">
    <name type="scientific">Vogesella alkaliphila</name>
    <dbReference type="NCBI Taxonomy" id="1193621"/>
    <lineage>
        <taxon>Bacteria</taxon>
        <taxon>Pseudomonadati</taxon>
        <taxon>Pseudomonadota</taxon>
        <taxon>Betaproteobacteria</taxon>
        <taxon>Neisseriales</taxon>
        <taxon>Chromobacteriaceae</taxon>
        <taxon>Vogesella</taxon>
    </lineage>
</organism>
<keyword evidence="5 6" id="KW-0472">Membrane</keyword>
<evidence type="ECO:0000256" key="2">
    <source>
        <dbReference type="ARBA" id="ARBA00022475"/>
    </source>
</evidence>
<keyword evidence="4 6" id="KW-1133">Transmembrane helix</keyword>
<gene>
    <name evidence="7" type="ORF">GCM10011290_24690</name>
</gene>
<feature type="transmembrane region" description="Helical" evidence="6">
    <location>
        <begin position="37"/>
        <end position="60"/>
    </location>
</feature>
<keyword evidence="2" id="KW-1003">Cell membrane</keyword>
<comment type="caution">
    <text evidence="7">The sequence shown here is derived from an EMBL/GenBank/DDBJ whole genome shotgun (WGS) entry which is preliminary data.</text>
</comment>
<comment type="subcellular location">
    <subcellularLocation>
        <location evidence="1">Cell membrane</location>
        <topology evidence="1">Multi-pass membrane protein</topology>
    </subcellularLocation>
</comment>
<evidence type="ECO:0000256" key="5">
    <source>
        <dbReference type="ARBA" id="ARBA00023136"/>
    </source>
</evidence>
<dbReference type="RefSeq" id="WP_189374710.1">
    <property type="nucleotide sequence ID" value="NZ_BMYW01000008.1"/>
</dbReference>
<feature type="transmembrane region" description="Helical" evidence="6">
    <location>
        <begin position="147"/>
        <end position="167"/>
    </location>
</feature>